<dbReference type="EMBL" id="VTEW01000030">
    <property type="protein sequence ID" value="TYS71661.1"/>
    <property type="molecule type" value="Genomic_DNA"/>
</dbReference>
<keyword evidence="1" id="KW-1133">Transmembrane helix</keyword>
<evidence type="ECO:0000313" key="3">
    <source>
        <dbReference type="Proteomes" id="UP000325054"/>
    </source>
</evidence>
<evidence type="ECO:0000256" key="1">
    <source>
        <dbReference type="SAM" id="Phobius"/>
    </source>
</evidence>
<sequence>MEEKTNGKAVSSILLGALSTITPYIGIFLGAVGLVGSFIALREIKHSRISEGVHQKGESIVAIAIILMVYKCMCKVFF</sequence>
<gene>
    <name evidence="2" type="ORF">FZC80_21730</name>
</gene>
<comment type="caution">
    <text evidence="2">The sequence shown here is derived from an EMBL/GenBank/DDBJ whole genome shotgun (WGS) entry which is preliminary data.</text>
</comment>
<evidence type="ECO:0000313" key="2">
    <source>
        <dbReference type="EMBL" id="TYS71661.1"/>
    </source>
</evidence>
<accession>A0A5D4T9T6</accession>
<protein>
    <recommendedName>
        <fullName evidence="4">DUF4190 domain-containing protein</fullName>
    </recommendedName>
</protein>
<organism evidence="2 3">
    <name type="scientific">Rossellomorea aquimaris</name>
    <dbReference type="NCBI Taxonomy" id="189382"/>
    <lineage>
        <taxon>Bacteria</taxon>
        <taxon>Bacillati</taxon>
        <taxon>Bacillota</taxon>
        <taxon>Bacilli</taxon>
        <taxon>Bacillales</taxon>
        <taxon>Bacillaceae</taxon>
        <taxon>Rossellomorea</taxon>
    </lineage>
</organism>
<keyword evidence="1" id="KW-0812">Transmembrane</keyword>
<dbReference type="OrthoDB" id="1955244at2"/>
<reference evidence="2 3" key="1">
    <citation type="submission" date="2019-08" db="EMBL/GenBank/DDBJ databases">
        <title>Bacillus genomes from the desert of Cuatro Cienegas, Coahuila.</title>
        <authorList>
            <person name="Olmedo-Alvarez G."/>
        </authorList>
    </citation>
    <scope>NUCLEOTIDE SEQUENCE [LARGE SCALE GENOMIC DNA]</scope>
    <source>
        <strain evidence="2 3">CH451a_14T</strain>
    </source>
</reference>
<dbReference type="Proteomes" id="UP000325054">
    <property type="component" value="Unassembled WGS sequence"/>
</dbReference>
<dbReference type="RefSeq" id="WP_148993129.1">
    <property type="nucleotide sequence ID" value="NZ_VTEW01000030.1"/>
</dbReference>
<evidence type="ECO:0008006" key="4">
    <source>
        <dbReference type="Google" id="ProtNLM"/>
    </source>
</evidence>
<name>A0A5D4T9T6_9BACI</name>
<dbReference type="AlphaFoldDB" id="A0A5D4T9T6"/>
<keyword evidence="1" id="KW-0472">Membrane</keyword>
<feature type="transmembrane region" description="Helical" evidence="1">
    <location>
        <begin position="12"/>
        <end position="39"/>
    </location>
</feature>
<proteinExistence type="predicted"/>